<dbReference type="HOGENOM" id="CLU_996688_0_0_11"/>
<feature type="transmembrane region" description="Helical" evidence="1">
    <location>
        <begin position="180"/>
        <end position="199"/>
    </location>
</feature>
<dbReference type="OrthoDB" id="3822725at2"/>
<evidence type="ECO:0000256" key="1">
    <source>
        <dbReference type="SAM" id="Phobius"/>
    </source>
</evidence>
<feature type="transmembrane region" description="Helical" evidence="1">
    <location>
        <begin position="226"/>
        <end position="250"/>
    </location>
</feature>
<dbReference type="eggNOG" id="COG1277">
    <property type="taxonomic scope" value="Bacteria"/>
</dbReference>
<sequence>MTAAVNRPAAPSLARLTLVELRKMTDTRAGRWLLAFVALIGVALVVVVLVAVPRAELTMPELFSAAISGVSLLLPVVGVLSVTGEWSQRTALTTFVLVPDRRRVIAAKLAAGAVLAAVCLAAAALVAWAGRAAAAALDRTDAGWGLPPQLLGTALLFAVLGMLGGVAFGMVFLNSPLAIVLLFLLPTVWTILGETVSALEKAAGWLDLNRTTEPLLQPGVQLTAEMWARLAVSEAVWLLVPLLIGCYRVLRAEVG</sequence>
<keyword evidence="3" id="KW-1185">Reference proteome</keyword>
<keyword evidence="1" id="KW-0812">Transmembrane</keyword>
<evidence type="ECO:0000313" key="3">
    <source>
        <dbReference type="Proteomes" id="UP000001918"/>
    </source>
</evidence>
<organism evidence="2 3">
    <name type="scientific">Thermomonospora curvata (strain ATCC 19995 / DSM 43183 / JCM 3096 / KCTC 9072 / NBRC 15933 / NCIMB 10081 / Henssen B9)</name>
    <dbReference type="NCBI Taxonomy" id="471852"/>
    <lineage>
        <taxon>Bacteria</taxon>
        <taxon>Bacillati</taxon>
        <taxon>Actinomycetota</taxon>
        <taxon>Actinomycetes</taxon>
        <taxon>Streptosporangiales</taxon>
        <taxon>Thermomonosporaceae</taxon>
        <taxon>Thermomonospora</taxon>
    </lineage>
</organism>
<gene>
    <name evidence="2" type="ordered locus">Tcur_2471</name>
</gene>
<keyword evidence="1" id="KW-1133">Transmembrane helix</keyword>
<dbReference type="STRING" id="471852.Tcur_2471"/>
<keyword evidence="1" id="KW-0472">Membrane</keyword>
<feature type="transmembrane region" description="Helical" evidence="1">
    <location>
        <begin position="150"/>
        <end position="173"/>
    </location>
</feature>
<dbReference type="AlphaFoldDB" id="D1A3X9"/>
<proteinExistence type="predicted"/>
<dbReference type="Proteomes" id="UP000001918">
    <property type="component" value="Chromosome"/>
</dbReference>
<dbReference type="RefSeq" id="WP_012852816.1">
    <property type="nucleotide sequence ID" value="NC_013510.1"/>
</dbReference>
<dbReference type="EMBL" id="CP001738">
    <property type="protein sequence ID" value="ACY98032.1"/>
    <property type="molecule type" value="Genomic_DNA"/>
</dbReference>
<dbReference type="KEGG" id="tcu:Tcur_2471"/>
<feature type="transmembrane region" description="Helical" evidence="1">
    <location>
        <begin position="32"/>
        <end position="51"/>
    </location>
</feature>
<feature type="transmembrane region" description="Helical" evidence="1">
    <location>
        <begin position="63"/>
        <end position="84"/>
    </location>
</feature>
<evidence type="ECO:0000313" key="2">
    <source>
        <dbReference type="EMBL" id="ACY98032.1"/>
    </source>
</evidence>
<accession>D1A3X9</accession>
<name>D1A3X9_THECD</name>
<protein>
    <submittedName>
        <fullName evidence="2">Uncharacterized protein</fullName>
    </submittedName>
</protein>
<feature type="transmembrane region" description="Helical" evidence="1">
    <location>
        <begin position="105"/>
        <end position="130"/>
    </location>
</feature>
<reference evidence="2 3" key="1">
    <citation type="journal article" date="2011" name="Stand. Genomic Sci.">
        <title>Complete genome sequence of Thermomonospora curvata type strain (B9).</title>
        <authorList>
            <person name="Chertkov O."/>
            <person name="Sikorski J."/>
            <person name="Nolan M."/>
            <person name="Lapidus A."/>
            <person name="Lucas S."/>
            <person name="Del Rio T.G."/>
            <person name="Tice H."/>
            <person name="Cheng J.F."/>
            <person name="Goodwin L."/>
            <person name="Pitluck S."/>
            <person name="Liolios K."/>
            <person name="Ivanova N."/>
            <person name="Mavromatis K."/>
            <person name="Mikhailova N."/>
            <person name="Ovchinnikova G."/>
            <person name="Pati A."/>
            <person name="Chen A."/>
            <person name="Palaniappan K."/>
            <person name="Djao O.D."/>
            <person name="Land M."/>
            <person name="Hauser L."/>
            <person name="Chang Y.J."/>
            <person name="Jeffries C.D."/>
            <person name="Brettin T."/>
            <person name="Han C."/>
            <person name="Detter J.C."/>
            <person name="Rohde M."/>
            <person name="Goker M."/>
            <person name="Woyke T."/>
            <person name="Bristow J."/>
            <person name="Eisen J.A."/>
            <person name="Markowitz V."/>
            <person name="Hugenholtz P."/>
            <person name="Klenk H.P."/>
            <person name="Kyrpides N.C."/>
        </authorList>
    </citation>
    <scope>NUCLEOTIDE SEQUENCE [LARGE SCALE GENOMIC DNA]</scope>
    <source>
        <strain evidence="3">ATCC 19995 / DSM 43183 / JCM 3096 / KCTC 9072 / NBRC 15933 / NCIMB 10081 / Henssen B9</strain>
    </source>
</reference>